<keyword evidence="3" id="KW-0808">Transferase</keyword>
<dbReference type="CDD" id="cd05403">
    <property type="entry name" value="NT_KNTase_like"/>
    <property type="match status" value="1"/>
</dbReference>
<accession>A0A844H222</accession>
<evidence type="ECO:0000256" key="7">
    <source>
        <dbReference type="ARBA" id="ARBA00022840"/>
    </source>
</evidence>
<keyword evidence="8" id="KW-0460">Magnesium</keyword>
<name>A0A844H222_9CHRO</name>
<dbReference type="InterPro" id="IPR002934">
    <property type="entry name" value="Polymerase_NTP_transf_dom"/>
</dbReference>
<comment type="similarity">
    <text evidence="9">Belongs to the MntA antitoxin family.</text>
</comment>
<comment type="caution">
    <text evidence="11">The sequence shown here is derived from an EMBL/GenBank/DDBJ whole genome shotgun (WGS) entry which is preliminary data.</text>
</comment>
<evidence type="ECO:0000259" key="10">
    <source>
        <dbReference type="Pfam" id="PF01909"/>
    </source>
</evidence>
<gene>
    <name evidence="11" type="ORF">GGC33_14890</name>
</gene>
<evidence type="ECO:0000313" key="12">
    <source>
        <dbReference type="Proteomes" id="UP000437131"/>
    </source>
</evidence>
<protein>
    <submittedName>
        <fullName evidence="11">DNA polymerase subunit beta</fullName>
    </submittedName>
</protein>
<dbReference type="InterPro" id="IPR052038">
    <property type="entry name" value="Type-VII_TA_antitoxin"/>
</dbReference>
<proteinExistence type="inferred from homology"/>
<dbReference type="InterPro" id="IPR043519">
    <property type="entry name" value="NT_sf"/>
</dbReference>
<dbReference type="PANTHER" id="PTHR33571:SF12">
    <property type="entry name" value="BSL3053 PROTEIN"/>
    <property type="match status" value="1"/>
</dbReference>
<evidence type="ECO:0000256" key="8">
    <source>
        <dbReference type="ARBA" id="ARBA00022842"/>
    </source>
</evidence>
<evidence type="ECO:0000256" key="5">
    <source>
        <dbReference type="ARBA" id="ARBA00022723"/>
    </source>
</evidence>
<evidence type="ECO:0000313" key="11">
    <source>
        <dbReference type="EMBL" id="MTF40206.1"/>
    </source>
</evidence>
<evidence type="ECO:0000256" key="2">
    <source>
        <dbReference type="ARBA" id="ARBA00022649"/>
    </source>
</evidence>
<dbReference type="Gene3D" id="3.30.460.10">
    <property type="entry name" value="Beta Polymerase, domain 2"/>
    <property type="match status" value="1"/>
</dbReference>
<reference evidence="11 12" key="1">
    <citation type="submission" date="2019-11" db="EMBL/GenBank/DDBJ databases">
        <title>Isolation of a new High Light Tolerant Cyanobacteria.</title>
        <authorList>
            <person name="Dobson Z."/>
            <person name="Vaughn N."/>
            <person name="Vaughn M."/>
            <person name="Fromme P."/>
            <person name="Mazor Y."/>
        </authorList>
    </citation>
    <scope>NUCLEOTIDE SEQUENCE [LARGE SCALE GENOMIC DNA]</scope>
    <source>
        <strain evidence="11 12">0216</strain>
    </source>
</reference>
<dbReference type="GO" id="GO:0005524">
    <property type="term" value="F:ATP binding"/>
    <property type="evidence" value="ECO:0007669"/>
    <property type="project" value="UniProtKB-KW"/>
</dbReference>
<keyword evidence="7" id="KW-0067">ATP-binding</keyword>
<comment type="cofactor">
    <cofactor evidence="1">
        <name>Mg(2+)</name>
        <dbReference type="ChEBI" id="CHEBI:18420"/>
    </cofactor>
</comment>
<keyword evidence="4" id="KW-0548">Nucleotidyltransferase</keyword>
<dbReference type="GO" id="GO:0016779">
    <property type="term" value="F:nucleotidyltransferase activity"/>
    <property type="evidence" value="ECO:0007669"/>
    <property type="project" value="UniProtKB-KW"/>
</dbReference>
<dbReference type="Pfam" id="PF01909">
    <property type="entry name" value="NTP_transf_2"/>
    <property type="match status" value="1"/>
</dbReference>
<dbReference type="SUPFAM" id="SSF81301">
    <property type="entry name" value="Nucleotidyltransferase"/>
    <property type="match status" value="1"/>
</dbReference>
<evidence type="ECO:0000256" key="9">
    <source>
        <dbReference type="ARBA" id="ARBA00038276"/>
    </source>
</evidence>
<organism evidence="11 12">
    <name type="scientific">Cyanobacterium aponinum 0216</name>
    <dbReference type="NCBI Taxonomy" id="2676140"/>
    <lineage>
        <taxon>Bacteria</taxon>
        <taxon>Bacillati</taxon>
        <taxon>Cyanobacteriota</taxon>
        <taxon>Cyanophyceae</taxon>
        <taxon>Oscillatoriophycideae</taxon>
        <taxon>Chroococcales</taxon>
        <taxon>Geminocystaceae</taxon>
        <taxon>Cyanobacterium</taxon>
    </lineage>
</organism>
<evidence type="ECO:0000256" key="3">
    <source>
        <dbReference type="ARBA" id="ARBA00022679"/>
    </source>
</evidence>
<feature type="domain" description="Polymerase nucleotidyl transferase" evidence="10">
    <location>
        <begin position="15"/>
        <end position="101"/>
    </location>
</feature>
<dbReference type="EMBL" id="WMIA01000023">
    <property type="protein sequence ID" value="MTF40206.1"/>
    <property type="molecule type" value="Genomic_DNA"/>
</dbReference>
<evidence type="ECO:0000256" key="4">
    <source>
        <dbReference type="ARBA" id="ARBA00022695"/>
    </source>
</evidence>
<evidence type="ECO:0000256" key="1">
    <source>
        <dbReference type="ARBA" id="ARBA00001946"/>
    </source>
</evidence>
<dbReference type="GO" id="GO:0046872">
    <property type="term" value="F:metal ion binding"/>
    <property type="evidence" value="ECO:0007669"/>
    <property type="project" value="UniProtKB-KW"/>
</dbReference>
<dbReference type="PANTHER" id="PTHR33571">
    <property type="entry name" value="SSL8005 PROTEIN"/>
    <property type="match status" value="1"/>
</dbReference>
<dbReference type="RefSeq" id="WP_015220595.1">
    <property type="nucleotide sequence ID" value="NZ_WMIA01000023.1"/>
</dbReference>
<evidence type="ECO:0000256" key="6">
    <source>
        <dbReference type="ARBA" id="ARBA00022741"/>
    </source>
</evidence>
<keyword evidence="5" id="KW-0479">Metal-binding</keyword>
<dbReference type="Proteomes" id="UP000437131">
    <property type="component" value="Unassembled WGS sequence"/>
</dbReference>
<sequence length="113" mass="13524">MNKEIEKRLNLTKQQIRDFCQENNIQELSLFGSVLRDDFNDNSDLDFLVVFKPEFQLSLMDLVDIQYQLENLTRRKVDLIEKSSILDSYNWLRRQHILDTARVIYELRSILSA</sequence>
<keyword evidence="2" id="KW-1277">Toxin-antitoxin system</keyword>
<keyword evidence="6" id="KW-0547">Nucleotide-binding</keyword>
<dbReference type="AlphaFoldDB" id="A0A844H222"/>